<dbReference type="OrthoDB" id="2891411at2759"/>
<keyword evidence="2" id="KW-1185">Reference proteome</keyword>
<sequence length="129" mass="14357">MFPTITILETFKSAAYALRTLQKVKGGDLPTLWQEVEVGVGKHNKMSNRVAKELVRQLEIVTVRVSSLASYVCEASVFLGSYSADTIFPELTRALQLFPRMRSLRILADIVVGRPSRPNVELLVLKGPI</sequence>
<proteinExistence type="predicted"/>
<organism evidence="1 2">
    <name type="scientific">Macrolepiota fuliginosa MF-IS2</name>
    <dbReference type="NCBI Taxonomy" id="1400762"/>
    <lineage>
        <taxon>Eukaryota</taxon>
        <taxon>Fungi</taxon>
        <taxon>Dikarya</taxon>
        <taxon>Basidiomycota</taxon>
        <taxon>Agaricomycotina</taxon>
        <taxon>Agaricomycetes</taxon>
        <taxon>Agaricomycetidae</taxon>
        <taxon>Agaricales</taxon>
        <taxon>Agaricineae</taxon>
        <taxon>Agaricaceae</taxon>
        <taxon>Macrolepiota</taxon>
    </lineage>
</organism>
<dbReference type="EMBL" id="MU151225">
    <property type="protein sequence ID" value="KAF9446877.1"/>
    <property type="molecule type" value="Genomic_DNA"/>
</dbReference>
<accession>A0A9P5XBB3</accession>
<reference evidence="1" key="1">
    <citation type="submission" date="2020-11" db="EMBL/GenBank/DDBJ databases">
        <authorList>
            <consortium name="DOE Joint Genome Institute"/>
            <person name="Ahrendt S."/>
            <person name="Riley R."/>
            <person name="Andreopoulos W."/>
            <person name="Labutti K."/>
            <person name="Pangilinan J."/>
            <person name="Ruiz-Duenas F.J."/>
            <person name="Barrasa J.M."/>
            <person name="Sanchez-Garcia M."/>
            <person name="Camarero S."/>
            <person name="Miyauchi S."/>
            <person name="Serrano A."/>
            <person name="Linde D."/>
            <person name="Babiker R."/>
            <person name="Drula E."/>
            <person name="Ayuso-Fernandez I."/>
            <person name="Pacheco R."/>
            <person name="Padilla G."/>
            <person name="Ferreira P."/>
            <person name="Barriuso J."/>
            <person name="Kellner H."/>
            <person name="Castanera R."/>
            <person name="Alfaro M."/>
            <person name="Ramirez L."/>
            <person name="Pisabarro A.G."/>
            <person name="Kuo A."/>
            <person name="Tritt A."/>
            <person name="Lipzen A."/>
            <person name="He G."/>
            <person name="Yan M."/>
            <person name="Ng V."/>
            <person name="Cullen D."/>
            <person name="Martin F."/>
            <person name="Rosso M.-N."/>
            <person name="Henrissat B."/>
            <person name="Hibbett D."/>
            <person name="Martinez A.T."/>
            <person name="Grigoriev I.V."/>
        </authorList>
    </citation>
    <scope>NUCLEOTIDE SEQUENCE</scope>
    <source>
        <strain evidence="1">MF-IS2</strain>
    </source>
</reference>
<dbReference type="Proteomes" id="UP000807342">
    <property type="component" value="Unassembled WGS sequence"/>
</dbReference>
<gene>
    <name evidence="1" type="ORF">P691DRAFT_783153</name>
</gene>
<evidence type="ECO:0000313" key="2">
    <source>
        <dbReference type="Proteomes" id="UP000807342"/>
    </source>
</evidence>
<protein>
    <submittedName>
        <fullName evidence="1">Uncharacterized protein</fullName>
    </submittedName>
</protein>
<name>A0A9P5XBB3_9AGAR</name>
<evidence type="ECO:0000313" key="1">
    <source>
        <dbReference type="EMBL" id="KAF9446877.1"/>
    </source>
</evidence>
<dbReference type="AlphaFoldDB" id="A0A9P5XBB3"/>
<comment type="caution">
    <text evidence="1">The sequence shown here is derived from an EMBL/GenBank/DDBJ whole genome shotgun (WGS) entry which is preliminary data.</text>
</comment>